<gene>
    <name evidence="6" type="ORF">D7Z26_08625</name>
</gene>
<feature type="compositionally biased region" description="Polar residues" evidence="4">
    <location>
        <begin position="735"/>
        <end position="751"/>
    </location>
</feature>
<dbReference type="InterPro" id="IPR050515">
    <property type="entry name" value="Beta-lactam/transpept"/>
</dbReference>
<evidence type="ECO:0000256" key="3">
    <source>
        <dbReference type="ARBA" id="ARBA00023136"/>
    </source>
</evidence>
<dbReference type="PANTHER" id="PTHR30627:SF26">
    <property type="entry name" value="PENICILLIN-BINDING PROTEIN 2B"/>
    <property type="match status" value="1"/>
</dbReference>
<name>A0A494XXG7_9BACL</name>
<feature type="region of interest" description="Disordered" evidence="4">
    <location>
        <begin position="731"/>
        <end position="751"/>
    </location>
</feature>
<evidence type="ECO:0000256" key="4">
    <source>
        <dbReference type="SAM" id="MobiDB-lite"/>
    </source>
</evidence>
<evidence type="ECO:0000313" key="6">
    <source>
        <dbReference type="EMBL" id="RKP55264.1"/>
    </source>
</evidence>
<dbReference type="PANTHER" id="PTHR30627">
    <property type="entry name" value="PEPTIDOGLYCAN D,D-TRANSPEPTIDASE"/>
    <property type="match status" value="1"/>
</dbReference>
<dbReference type="SUPFAM" id="SSF56519">
    <property type="entry name" value="Penicillin binding protein dimerisation domain"/>
    <property type="match status" value="1"/>
</dbReference>
<dbReference type="AlphaFoldDB" id="A0A494XXG7"/>
<protein>
    <submittedName>
        <fullName evidence="6">PASTA domain-containing protein</fullName>
    </submittedName>
</protein>
<reference evidence="6 7" key="1">
    <citation type="submission" date="2018-10" db="EMBL/GenBank/DDBJ databases">
        <title>Cohnella sp. M2MS4P-1, whole genome shotgun sequence.</title>
        <authorList>
            <person name="Tuo L."/>
        </authorList>
    </citation>
    <scope>NUCLEOTIDE SEQUENCE [LARGE SCALE GENOMIC DNA]</scope>
    <source>
        <strain evidence="6 7">M2MS4P-1</strain>
    </source>
</reference>
<dbReference type="InterPro" id="IPR005311">
    <property type="entry name" value="PBP_dimer"/>
</dbReference>
<dbReference type="Pfam" id="PF03717">
    <property type="entry name" value="PBP_dimer"/>
    <property type="match status" value="1"/>
</dbReference>
<dbReference type="SUPFAM" id="SSF56601">
    <property type="entry name" value="beta-lactamase/transpeptidase-like"/>
    <property type="match status" value="1"/>
</dbReference>
<evidence type="ECO:0000313" key="7">
    <source>
        <dbReference type="Proteomes" id="UP000282076"/>
    </source>
</evidence>
<accession>A0A494XXG7</accession>
<dbReference type="InterPro" id="IPR012338">
    <property type="entry name" value="Beta-lactam/transpept-like"/>
</dbReference>
<dbReference type="Pfam" id="PF03793">
    <property type="entry name" value="PASTA"/>
    <property type="match status" value="1"/>
</dbReference>
<dbReference type="GO" id="GO:0008658">
    <property type="term" value="F:penicillin binding"/>
    <property type="evidence" value="ECO:0007669"/>
    <property type="project" value="InterPro"/>
</dbReference>
<comment type="caution">
    <text evidence="6">The sequence shown here is derived from an EMBL/GenBank/DDBJ whole genome shotgun (WGS) entry which is preliminary data.</text>
</comment>
<dbReference type="GO" id="GO:0071555">
    <property type="term" value="P:cell wall organization"/>
    <property type="evidence" value="ECO:0007669"/>
    <property type="project" value="TreeGrafter"/>
</dbReference>
<keyword evidence="7" id="KW-1185">Reference proteome</keyword>
<dbReference type="PROSITE" id="PS51178">
    <property type="entry name" value="PASTA"/>
    <property type="match status" value="1"/>
</dbReference>
<comment type="subcellular location">
    <subcellularLocation>
        <location evidence="1">Membrane</location>
    </subcellularLocation>
</comment>
<dbReference type="Gene3D" id="3.40.710.10">
    <property type="entry name" value="DD-peptidase/beta-lactamase superfamily"/>
    <property type="match status" value="1"/>
</dbReference>
<dbReference type="RefSeq" id="WP_120975860.1">
    <property type="nucleotide sequence ID" value="NZ_RBZM01000004.1"/>
</dbReference>
<dbReference type="InterPro" id="IPR036138">
    <property type="entry name" value="PBP_dimer_sf"/>
</dbReference>
<evidence type="ECO:0000256" key="2">
    <source>
        <dbReference type="ARBA" id="ARBA00007171"/>
    </source>
</evidence>
<sequence>MTKRIKLRTLLTGGLFTLLFVGLIVRIYVVQIVKADYWTAQAMKTWMTKETITQERGKLLDRDGKVLAADAVAYTVAVGPKQIAELEKKHPEWKLTDRIVSKLHIVLGTEEAKLREMITAKKENGEYLAQKEIRPEGWKIDKPVMDRLSAFRDELRKITKTSNVGLYFIDEQKRYYPNGSLASQILGYENKDGIAIEGLEKKLNDQLSGTPGFIKYQKDGSRTQLPNGQVEYKQAVDGNSVTLTIDKDIQFYIEEALKTVYEKTKPISATAIAADPDTMEILGMASFPNYDPNVYWEKSKDQAAFKNNAIQSLYEPGSTFKIVTLAAAVQEGIFKPDDIYMSGSVSYKNVSTIHDHNWSGWGPISYLDGLKHSSNVAFVKLGYEFLGKEKLVKYINDFGFGQKTGIELPNEISRSVNLQWPSDVARATFGQGSVLVTPIQQVAAVAAVANGGKLLVPHIVKSISDPTTGEKTVTEPQVVRQVISADTSRKVGEYLETVVSDKLIGTGKSAYIPGYRIAGKTGTAQKVVRNPATGKSEYSKDRYVVSFIGYAPVEKPKVVLYVVVDEPQVDNAGGGSIAGPVFKEIMGKSLHHLGIEPNLETTDDTDTKAAAGTAKPEEVTASVPDVTGMTVAQAQERLKSTRFPIGVLGSGTKVLQQLPKAESVLPASQRIYLLTDTKPGNVPDLTGLSLRDALEMCSLLKVVCTVEGQGYVVSQKAVKTDGKWTLHIKLAPQNGPVTTPDPSQQNVAPPE</sequence>
<dbReference type="InterPro" id="IPR005543">
    <property type="entry name" value="PASTA_dom"/>
</dbReference>
<dbReference type="OrthoDB" id="9804124at2"/>
<dbReference type="InterPro" id="IPR001460">
    <property type="entry name" value="PCN-bd_Tpept"/>
</dbReference>
<comment type="similarity">
    <text evidence="2">Belongs to the transpeptidase family.</text>
</comment>
<proteinExistence type="inferred from homology"/>
<feature type="domain" description="PASTA" evidence="5">
    <location>
        <begin position="617"/>
        <end position="677"/>
    </location>
</feature>
<dbReference type="Pfam" id="PF00905">
    <property type="entry name" value="Transpeptidase"/>
    <property type="match status" value="1"/>
</dbReference>
<dbReference type="SMART" id="SM00740">
    <property type="entry name" value="PASTA"/>
    <property type="match status" value="1"/>
</dbReference>
<keyword evidence="3" id="KW-0472">Membrane</keyword>
<dbReference type="CDD" id="cd06576">
    <property type="entry name" value="PASTA_Pbp2x-like_1"/>
    <property type="match status" value="1"/>
</dbReference>
<dbReference type="Gene3D" id="3.90.1310.10">
    <property type="entry name" value="Penicillin-binding protein 2a (Domain 2)"/>
    <property type="match status" value="1"/>
</dbReference>
<feature type="region of interest" description="Disordered" evidence="4">
    <location>
        <begin position="597"/>
        <end position="618"/>
    </location>
</feature>
<organism evidence="6 7">
    <name type="scientific">Cohnella endophytica</name>
    <dbReference type="NCBI Taxonomy" id="2419778"/>
    <lineage>
        <taxon>Bacteria</taxon>
        <taxon>Bacillati</taxon>
        <taxon>Bacillota</taxon>
        <taxon>Bacilli</taxon>
        <taxon>Bacillales</taxon>
        <taxon>Paenibacillaceae</taxon>
        <taxon>Cohnella</taxon>
    </lineage>
</organism>
<evidence type="ECO:0000256" key="1">
    <source>
        <dbReference type="ARBA" id="ARBA00004370"/>
    </source>
</evidence>
<dbReference type="Proteomes" id="UP000282076">
    <property type="component" value="Unassembled WGS sequence"/>
</dbReference>
<evidence type="ECO:0000259" key="5">
    <source>
        <dbReference type="PROSITE" id="PS51178"/>
    </source>
</evidence>
<dbReference type="EMBL" id="RBZM01000004">
    <property type="protein sequence ID" value="RKP55264.1"/>
    <property type="molecule type" value="Genomic_DNA"/>
</dbReference>
<dbReference type="SUPFAM" id="SSF54184">
    <property type="entry name" value="Penicillin-binding protein 2x (pbp-2x), c-terminal domain"/>
    <property type="match status" value="2"/>
</dbReference>
<dbReference type="GO" id="GO:0005886">
    <property type="term" value="C:plasma membrane"/>
    <property type="evidence" value="ECO:0007669"/>
    <property type="project" value="TreeGrafter"/>
</dbReference>